<protein>
    <submittedName>
        <fullName evidence="2">Uncharacterized protein</fullName>
    </submittedName>
</protein>
<keyword evidence="1" id="KW-0812">Transmembrane</keyword>
<proteinExistence type="predicted"/>
<dbReference type="AlphaFoldDB" id="H5TE31"/>
<evidence type="ECO:0000256" key="1">
    <source>
        <dbReference type="SAM" id="Phobius"/>
    </source>
</evidence>
<keyword evidence="3" id="KW-1185">Reference proteome</keyword>
<dbReference type="Proteomes" id="UP000053586">
    <property type="component" value="Unassembled WGS sequence"/>
</dbReference>
<accession>H5TE31</accession>
<evidence type="ECO:0000313" key="2">
    <source>
        <dbReference type="EMBL" id="GAB56558.1"/>
    </source>
</evidence>
<evidence type="ECO:0000313" key="3">
    <source>
        <dbReference type="Proteomes" id="UP000053586"/>
    </source>
</evidence>
<dbReference type="EMBL" id="BAET01000030">
    <property type="protein sequence ID" value="GAB56558.1"/>
    <property type="molecule type" value="Genomic_DNA"/>
</dbReference>
<reference evidence="2 3" key="2">
    <citation type="journal article" date="2017" name="Antonie Van Leeuwenhoek">
        <title>Rhizobium rhizosphaerae sp. nov., a novel species isolated from rice rhizosphere.</title>
        <authorList>
            <person name="Zhao J.J."/>
            <person name="Zhang J."/>
            <person name="Zhang R.J."/>
            <person name="Zhang C.W."/>
            <person name="Yin H.Q."/>
            <person name="Zhang X.X."/>
        </authorList>
    </citation>
    <scope>NUCLEOTIDE SEQUENCE [LARGE SCALE GENOMIC DNA]</scope>
    <source>
        <strain evidence="2 3">ACAM 611</strain>
    </source>
</reference>
<dbReference type="RefSeq" id="WP_006006828.1">
    <property type="nucleotide sequence ID" value="NZ_BAET01000030.1"/>
</dbReference>
<gene>
    <name evidence="2" type="ORF">GPUN_2443</name>
</gene>
<feature type="transmembrane region" description="Helical" evidence="1">
    <location>
        <begin position="67"/>
        <end position="87"/>
    </location>
</feature>
<reference evidence="2 3" key="1">
    <citation type="journal article" date="2012" name="J. Bacteriol.">
        <title>Genome sequence of proteorhodopsin-containing sea ice bacterium Glaciecola punicea ACAM 611T.</title>
        <authorList>
            <person name="Qin Q.-L."/>
            <person name="Xie B.-B."/>
            <person name="Shu Y.-L."/>
            <person name="Rong J.-C."/>
            <person name="Zhao D.-L."/>
            <person name="Zhang X.-Y."/>
            <person name="Chen X.-L."/>
            <person name="Zhou B.-C."/>
            <person name="Zhanga Y.-Z."/>
        </authorList>
    </citation>
    <scope>NUCLEOTIDE SEQUENCE [LARGE SCALE GENOMIC DNA]</scope>
    <source>
        <strain evidence="2 3">ACAM 611</strain>
    </source>
</reference>
<sequence>MADMNLYVVVAITTLLSTGLALLFFGALLTIAAAFGNKRTTWGIICVLLLPLTGAYVMLYWDETAYSRKYLLPGAALVIVAAACFYLL</sequence>
<name>H5TE31_9ALTE</name>
<organism evidence="2 3">
    <name type="scientific">Glaciecola punicea ACAM 611</name>
    <dbReference type="NCBI Taxonomy" id="1121923"/>
    <lineage>
        <taxon>Bacteria</taxon>
        <taxon>Pseudomonadati</taxon>
        <taxon>Pseudomonadota</taxon>
        <taxon>Gammaproteobacteria</taxon>
        <taxon>Alteromonadales</taxon>
        <taxon>Alteromonadaceae</taxon>
        <taxon>Glaciecola</taxon>
    </lineage>
</organism>
<comment type="caution">
    <text evidence="2">The sequence shown here is derived from an EMBL/GenBank/DDBJ whole genome shotgun (WGS) entry which is preliminary data.</text>
</comment>
<keyword evidence="1" id="KW-0472">Membrane</keyword>
<feature type="transmembrane region" description="Helical" evidence="1">
    <location>
        <begin position="6"/>
        <end position="35"/>
    </location>
</feature>
<feature type="transmembrane region" description="Helical" evidence="1">
    <location>
        <begin position="42"/>
        <end position="61"/>
    </location>
</feature>
<keyword evidence="1" id="KW-1133">Transmembrane helix</keyword>